<dbReference type="PANTHER" id="PTHR10353">
    <property type="entry name" value="GLYCOSYL HYDROLASE"/>
    <property type="match status" value="1"/>
</dbReference>
<name>A0A384JVL3_BOTFB</name>
<dbReference type="RefSeq" id="XP_001552465.2">
    <property type="nucleotide sequence ID" value="XM_001552415.2"/>
</dbReference>
<proteinExistence type="inferred from homology"/>
<reference evidence="3 4" key="1">
    <citation type="journal article" date="2011" name="PLoS Genet.">
        <title>Genomic analysis of the necrotrophic fungal pathogens Sclerotinia sclerotiorum and Botrytis cinerea.</title>
        <authorList>
            <person name="Amselem J."/>
            <person name="Cuomo C.A."/>
            <person name="van Kan J.A."/>
            <person name="Viaud M."/>
            <person name="Benito E.P."/>
            <person name="Couloux A."/>
            <person name="Coutinho P.M."/>
            <person name="de Vries R.P."/>
            <person name="Dyer P.S."/>
            <person name="Fillinger S."/>
            <person name="Fournier E."/>
            <person name="Gout L."/>
            <person name="Hahn M."/>
            <person name="Kohn L."/>
            <person name="Lapalu N."/>
            <person name="Plummer K.M."/>
            <person name="Pradier J.M."/>
            <person name="Quevillon E."/>
            <person name="Sharon A."/>
            <person name="Simon A."/>
            <person name="ten Have A."/>
            <person name="Tudzynski B."/>
            <person name="Tudzynski P."/>
            <person name="Wincker P."/>
            <person name="Andrew M."/>
            <person name="Anthouard V."/>
            <person name="Beever R.E."/>
            <person name="Beffa R."/>
            <person name="Benoit I."/>
            <person name="Bouzid O."/>
            <person name="Brault B."/>
            <person name="Chen Z."/>
            <person name="Choquer M."/>
            <person name="Collemare J."/>
            <person name="Cotton P."/>
            <person name="Danchin E.G."/>
            <person name="Da Silva C."/>
            <person name="Gautier A."/>
            <person name="Giraud C."/>
            <person name="Giraud T."/>
            <person name="Gonzalez C."/>
            <person name="Grossetete S."/>
            <person name="Guldener U."/>
            <person name="Henrissat B."/>
            <person name="Howlett B.J."/>
            <person name="Kodira C."/>
            <person name="Kretschmer M."/>
            <person name="Lappartient A."/>
            <person name="Leroch M."/>
            <person name="Levis C."/>
            <person name="Mauceli E."/>
            <person name="Neuveglise C."/>
            <person name="Oeser B."/>
            <person name="Pearson M."/>
            <person name="Poulain J."/>
            <person name="Poussereau N."/>
            <person name="Quesneville H."/>
            <person name="Rascle C."/>
            <person name="Schumacher J."/>
            <person name="Segurens B."/>
            <person name="Sexton A."/>
            <person name="Silva E."/>
            <person name="Sirven C."/>
            <person name="Soanes D.M."/>
            <person name="Talbot N.J."/>
            <person name="Templeton M."/>
            <person name="Yandava C."/>
            <person name="Yarden O."/>
            <person name="Zeng Q."/>
            <person name="Rollins J.A."/>
            <person name="Lebrun M.H."/>
            <person name="Dickman M."/>
        </authorList>
    </citation>
    <scope>NUCLEOTIDE SEQUENCE [LARGE SCALE GENOMIC DNA]</scope>
    <source>
        <strain evidence="3 4">B05.10</strain>
    </source>
</reference>
<dbReference type="EMBL" id="CP009815">
    <property type="protein sequence ID" value="ATZ54646.1"/>
    <property type="molecule type" value="Genomic_DNA"/>
</dbReference>
<accession>A0A384JVL3</accession>
<dbReference type="SUPFAM" id="SSF51445">
    <property type="entry name" value="(Trans)glycosidases"/>
    <property type="match status" value="1"/>
</dbReference>
<keyword evidence="2" id="KW-0732">Signal</keyword>
<dbReference type="Pfam" id="PF00232">
    <property type="entry name" value="Glyco_hydro_1"/>
    <property type="match status" value="2"/>
</dbReference>
<evidence type="ECO:0000256" key="1">
    <source>
        <dbReference type="RuleBase" id="RU003690"/>
    </source>
</evidence>
<dbReference type="PANTHER" id="PTHR10353:SF53">
    <property type="entry name" value="BETA-1,4-GLUCOSIDASE (EUROFUNG)"/>
    <property type="match status" value="1"/>
</dbReference>
<dbReference type="VEuPathDB" id="FungiDB:Bcin11g00010"/>
<dbReference type="GO" id="GO:0008422">
    <property type="term" value="F:beta-glucosidase activity"/>
    <property type="evidence" value="ECO:0007669"/>
    <property type="project" value="TreeGrafter"/>
</dbReference>
<dbReference type="Proteomes" id="UP000001798">
    <property type="component" value="Chromosome 11"/>
</dbReference>
<organism evidence="3 4">
    <name type="scientific">Botryotinia fuckeliana (strain B05.10)</name>
    <name type="common">Noble rot fungus</name>
    <name type="synonym">Botrytis cinerea</name>
    <dbReference type="NCBI Taxonomy" id="332648"/>
    <lineage>
        <taxon>Eukaryota</taxon>
        <taxon>Fungi</taxon>
        <taxon>Dikarya</taxon>
        <taxon>Ascomycota</taxon>
        <taxon>Pezizomycotina</taxon>
        <taxon>Leotiomycetes</taxon>
        <taxon>Helotiales</taxon>
        <taxon>Sclerotiniaceae</taxon>
        <taxon>Botrytis</taxon>
    </lineage>
</organism>
<dbReference type="GeneID" id="5432986"/>
<dbReference type="OrthoDB" id="65569at2759"/>
<evidence type="ECO:0000313" key="3">
    <source>
        <dbReference type="EMBL" id="ATZ54646.1"/>
    </source>
</evidence>
<evidence type="ECO:0008006" key="5">
    <source>
        <dbReference type="Google" id="ProtNLM"/>
    </source>
</evidence>
<reference evidence="3 4" key="3">
    <citation type="journal article" date="2017" name="Mol. Plant Pathol.">
        <title>A gapless genome sequence of the fungus Botrytis cinerea.</title>
        <authorList>
            <person name="Van Kan J.A."/>
            <person name="Stassen J.H."/>
            <person name="Mosbach A."/>
            <person name="Van Der Lee T.A."/>
            <person name="Faino L."/>
            <person name="Farmer A.D."/>
            <person name="Papasotiriou D.G."/>
            <person name="Zhou S."/>
            <person name="Seidl M.F."/>
            <person name="Cottam E."/>
            <person name="Edel D."/>
            <person name="Hahn M."/>
            <person name="Schwartz D.C."/>
            <person name="Dietrich R.A."/>
            <person name="Widdison S."/>
            <person name="Scalliet G."/>
        </authorList>
    </citation>
    <scope>NUCLEOTIDE SEQUENCE [LARGE SCALE GENOMIC DNA]</scope>
    <source>
        <strain evidence="3 4">B05.10</strain>
    </source>
</reference>
<dbReference type="GO" id="GO:0005975">
    <property type="term" value="P:carbohydrate metabolic process"/>
    <property type="evidence" value="ECO:0007669"/>
    <property type="project" value="InterPro"/>
</dbReference>
<comment type="similarity">
    <text evidence="1">Belongs to the glycosyl hydrolase 1 family.</text>
</comment>
<gene>
    <name evidence="3" type="ORF">BCIN_11g00010</name>
</gene>
<dbReference type="KEGG" id="bfu:BCIN_11g00010"/>
<evidence type="ECO:0000313" key="4">
    <source>
        <dbReference type="Proteomes" id="UP000001798"/>
    </source>
</evidence>
<sequence length="675" mass="75041">MQLSVASLLFSTLTVAQQVYIPGANPTTRSYCNASPTPMTSPSGTPTYKTSSFSYTLTETTRTAISVTPGPQTTHGLPYASVSSLFGNVSTTSWGNWYPNGTKQTDTANPYGNAAWSSLWDALPTGIIANFTRGIYTTTVSPTPIPTSELILPPPLDYDPQDCYYFPEDFVFGVTGAAAQVEGAIADEGKAPTTAEMRTLISQSIPAAYLSYVYPDGQVTNDFSAVENYYLYKQDITRLASAGVKYYAFSISWARIMPFVLPGTPVNSQGLQHYDDLINFIIEAGMQPAVTLLHNDSPLQWFGDDPVTELLERSYTLGSNQGFQSTYKNVTFQDAYVNYGKIVMSHFADRVPIWISFNEPLQSCINGKSFDAVIKSHARLHHFYHDVLNGTGKMSLKIGGTPGVPLDPTNVTHVAAAERYNDLGCGVFLNPLTGQDYPDAVKETWQDYVPLSDSDLQYLNGTLGIPPLYPVHSPIHILTNFIDFVSADLYSVQIVAPLLDEAGTKTCGLDNSTDNTLYPNCVELSEITANGWSFGYHPDYLMWNTGVYLRTQLGYFWNTYGLPVAITEFGLPSPPRTGETYNDMAFDVDRSEYYIKYMSEVLKAIWEDNVHVMGAFMWSWVDNWEWGTYYHHFGVMGNNLTSQERFYKRSLFDIIDFMEKRATSSSENTTGTVKF</sequence>
<reference evidence="3 4" key="2">
    <citation type="journal article" date="2012" name="Eukaryot. Cell">
        <title>Genome update of Botrytis cinerea strains B05.10 and T4.</title>
        <authorList>
            <person name="Staats M."/>
            <person name="van Kan J.A."/>
        </authorList>
    </citation>
    <scope>NUCLEOTIDE SEQUENCE [LARGE SCALE GENOMIC DNA]</scope>
    <source>
        <strain evidence="3 4">B05.10</strain>
    </source>
</reference>
<feature type="chain" id="PRO_5016591203" description="Glycoside hydrolase family 1 protein" evidence="2">
    <location>
        <begin position="17"/>
        <end position="675"/>
    </location>
</feature>
<dbReference type="AlphaFoldDB" id="A0A384JVL3"/>
<protein>
    <recommendedName>
        <fullName evidence="5">Glycoside hydrolase family 1 protein</fullName>
    </recommendedName>
</protein>
<dbReference type="Gene3D" id="3.20.20.80">
    <property type="entry name" value="Glycosidases"/>
    <property type="match status" value="1"/>
</dbReference>
<keyword evidence="4" id="KW-1185">Reference proteome</keyword>
<dbReference type="InterPro" id="IPR017853">
    <property type="entry name" value="GH"/>
</dbReference>
<feature type="signal peptide" evidence="2">
    <location>
        <begin position="1"/>
        <end position="16"/>
    </location>
</feature>
<evidence type="ECO:0000256" key="2">
    <source>
        <dbReference type="SAM" id="SignalP"/>
    </source>
</evidence>
<dbReference type="InterPro" id="IPR001360">
    <property type="entry name" value="Glyco_hydro_1"/>
</dbReference>